<dbReference type="Proteomes" id="UP001064048">
    <property type="component" value="Chromosome 29"/>
</dbReference>
<dbReference type="EMBL" id="CM046129">
    <property type="protein sequence ID" value="KAI8433837.1"/>
    <property type="molecule type" value="Genomic_DNA"/>
</dbReference>
<proteinExistence type="predicted"/>
<evidence type="ECO:0000313" key="1">
    <source>
        <dbReference type="EMBL" id="KAI8433837.1"/>
    </source>
</evidence>
<reference evidence="1 2" key="1">
    <citation type="journal article" date="2022" name="Genome Biol. Evol.">
        <title>The Spruce Budworm Genome: Reconstructing the Evolutionary History of Antifreeze Proteins.</title>
        <authorList>
            <person name="Beliveau C."/>
            <person name="Gagne P."/>
            <person name="Picq S."/>
            <person name="Vernygora O."/>
            <person name="Keeling C.I."/>
            <person name="Pinkney K."/>
            <person name="Doucet D."/>
            <person name="Wen F."/>
            <person name="Johnston J.S."/>
            <person name="Maaroufi H."/>
            <person name="Boyle B."/>
            <person name="Laroche J."/>
            <person name="Dewar K."/>
            <person name="Juretic N."/>
            <person name="Blackburn G."/>
            <person name="Nisole A."/>
            <person name="Brunet B."/>
            <person name="Brandao M."/>
            <person name="Lumley L."/>
            <person name="Duan J."/>
            <person name="Quan G."/>
            <person name="Lucarotti C.J."/>
            <person name="Roe A.D."/>
            <person name="Sperling F.A.H."/>
            <person name="Levesque R.C."/>
            <person name="Cusson M."/>
        </authorList>
    </citation>
    <scope>NUCLEOTIDE SEQUENCE [LARGE SCALE GENOMIC DNA]</scope>
    <source>
        <strain evidence="1">Glfc:IPQL:Cfum</strain>
    </source>
</reference>
<evidence type="ECO:0000313" key="2">
    <source>
        <dbReference type="Proteomes" id="UP001064048"/>
    </source>
</evidence>
<accession>A0ACC0KBE1</accession>
<protein>
    <submittedName>
        <fullName evidence="1">Uncharacterized protein</fullName>
    </submittedName>
</protein>
<gene>
    <name evidence="1" type="ORF">MSG28_015792</name>
</gene>
<keyword evidence="2" id="KW-1185">Reference proteome</keyword>
<organism evidence="1 2">
    <name type="scientific">Choristoneura fumiferana</name>
    <name type="common">Spruce budworm moth</name>
    <name type="synonym">Archips fumiferana</name>
    <dbReference type="NCBI Taxonomy" id="7141"/>
    <lineage>
        <taxon>Eukaryota</taxon>
        <taxon>Metazoa</taxon>
        <taxon>Ecdysozoa</taxon>
        <taxon>Arthropoda</taxon>
        <taxon>Hexapoda</taxon>
        <taxon>Insecta</taxon>
        <taxon>Pterygota</taxon>
        <taxon>Neoptera</taxon>
        <taxon>Endopterygota</taxon>
        <taxon>Lepidoptera</taxon>
        <taxon>Glossata</taxon>
        <taxon>Ditrysia</taxon>
        <taxon>Tortricoidea</taxon>
        <taxon>Tortricidae</taxon>
        <taxon>Tortricinae</taxon>
        <taxon>Choristoneura</taxon>
    </lineage>
</organism>
<name>A0ACC0KBE1_CHOFU</name>
<comment type="caution">
    <text evidence="1">The sequence shown here is derived from an EMBL/GenBank/DDBJ whole genome shotgun (WGS) entry which is preliminary data.</text>
</comment>
<sequence>MTEASENVYLVRVRAQVMCRDEGTGGWVALGGGGLADVMVGKRHPASAVSEPPVGLPLELRELDRQPAAPRPHADAHPRRHHAAPTPP</sequence>